<dbReference type="Gene3D" id="3.20.20.150">
    <property type="entry name" value="Divalent-metal-dependent TIM barrel enzymes"/>
    <property type="match status" value="1"/>
</dbReference>
<dbReference type="InterPro" id="IPR013022">
    <property type="entry name" value="Xyl_isomerase-like_TIM-brl"/>
</dbReference>
<protein>
    <submittedName>
        <fullName evidence="2">Sugar phosphate isomerase/epimerase</fullName>
    </submittedName>
</protein>
<evidence type="ECO:0000259" key="1">
    <source>
        <dbReference type="Pfam" id="PF01261"/>
    </source>
</evidence>
<dbReference type="SUPFAM" id="SSF51658">
    <property type="entry name" value="Xylose isomerase-like"/>
    <property type="match status" value="1"/>
</dbReference>
<reference evidence="2" key="1">
    <citation type="submission" date="2023-03" db="EMBL/GenBank/DDBJ databases">
        <title>Andean soil-derived lignocellulolytic bacterial consortium as a source of novel taxa and putative plastic-active enzymes.</title>
        <authorList>
            <person name="Diaz-Garcia L."/>
            <person name="Chuvochina M."/>
            <person name="Feuerriegel G."/>
            <person name="Bunk B."/>
            <person name="Sproer C."/>
            <person name="Streit W.R."/>
            <person name="Rodriguez L.M."/>
            <person name="Overmann J."/>
            <person name="Jimenez D.J."/>
        </authorList>
    </citation>
    <scope>NUCLEOTIDE SEQUENCE</scope>
    <source>
        <strain evidence="2">MAG 7</strain>
    </source>
</reference>
<dbReference type="PANTHER" id="PTHR12110:SF41">
    <property type="entry name" value="INOSOSE DEHYDRATASE"/>
    <property type="match status" value="1"/>
</dbReference>
<dbReference type="Pfam" id="PF01261">
    <property type="entry name" value="AP_endonuc_2"/>
    <property type="match status" value="1"/>
</dbReference>
<accession>A0AAJ5WTK9</accession>
<dbReference type="InterPro" id="IPR036237">
    <property type="entry name" value="Xyl_isomerase-like_sf"/>
</dbReference>
<sequence>MSTTRRGFIRQSSLLTAGLFLHKEDWFKPSRAIGVQLYTLRDAMEKDPKDTLAKVARLGYTQVEMFNYGEGKWFGMTPAELKVVLQDNGLSSPSGHTFPAGYFLRKGWEESWKKTVADAKTLGQEFIVSPWLEEEYRGGADKFRQAAEALNAAGEIARQQGLTLAYHNHDFEFAPLGDTTGYAVLLANTDPRLVGFELDIYWAEKAGFDPVALFKKYPGRFPLWHVKDMDNSPKKFFTEVGNGVIDFKGIFREAKLSGMRYFFVEQDECPGSPFDSIEKSIGYLKKHIVRK</sequence>
<dbReference type="EMBL" id="CP119311">
    <property type="protein sequence ID" value="WEK36826.1"/>
    <property type="molecule type" value="Genomic_DNA"/>
</dbReference>
<evidence type="ECO:0000313" key="2">
    <source>
        <dbReference type="EMBL" id="WEK36826.1"/>
    </source>
</evidence>
<dbReference type="Proteomes" id="UP001220610">
    <property type="component" value="Chromosome"/>
</dbReference>
<gene>
    <name evidence="2" type="ORF">P0Y53_04865</name>
</gene>
<organism evidence="2 3">
    <name type="scientific">Candidatus Pseudobacter hemicellulosilyticus</name>
    <dbReference type="NCBI Taxonomy" id="3121375"/>
    <lineage>
        <taxon>Bacteria</taxon>
        <taxon>Pseudomonadati</taxon>
        <taxon>Bacteroidota</taxon>
        <taxon>Chitinophagia</taxon>
        <taxon>Chitinophagales</taxon>
        <taxon>Chitinophagaceae</taxon>
        <taxon>Pseudobacter</taxon>
    </lineage>
</organism>
<feature type="domain" description="Xylose isomerase-like TIM barrel" evidence="1">
    <location>
        <begin position="52"/>
        <end position="286"/>
    </location>
</feature>
<keyword evidence="2" id="KW-0413">Isomerase</keyword>
<dbReference type="PANTHER" id="PTHR12110">
    <property type="entry name" value="HYDROXYPYRUVATE ISOMERASE"/>
    <property type="match status" value="1"/>
</dbReference>
<dbReference type="InterPro" id="IPR050312">
    <property type="entry name" value="IolE/XylAMocC-like"/>
</dbReference>
<proteinExistence type="predicted"/>
<dbReference type="GO" id="GO:0016853">
    <property type="term" value="F:isomerase activity"/>
    <property type="evidence" value="ECO:0007669"/>
    <property type="project" value="UniProtKB-KW"/>
</dbReference>
<dbReference type="AlphaFoldDB" id="A0AAJ5WTK9"/>
<evidence type="ECO:0000313" key="3">
    <source>
        <dbReference type="Proteomes" id="UP001220610"/>
    </source>
</evidence>
<name>A0AAJ5WTK9_9BACT</name>